<evidence type="ECO:0000259" key="1">
    <source>
        <dbReference type="Pfam" id="PF04448"/>
    </source>
</evidence>
<dbReference type="InterPro" id="IPR007539">
    <property type="entry name" value="DUF551"/>
</dbReference>
<evidence type="ECO:0000313" key="2">
    <source>
        <dbReference type="EMBL" id="KKL76313.1"/>
    </source>
</evidence>
<protein>
    <recommendedName>
        <fullName evidence="1">DUF551 domain-containing protein</fullName>
    </recommendedName>
</protein>
<organism evidence="2">
    <name type="scientific">marine sediment metagenome</name>
    <dbReference type="NCBI Taxonomy" id="412755"/>
    <lineage>
        <taxon>unclassified sequences</taxon>
        <taxon>metagenomes</taxon>
        <taxon>ecological metagenomes</taxon>
    </lineage>
</organism>
<dbReference type="Pfam" id="PF04448">
    <property type="entry name" value="DUF551"/>
    <property type="match status" value="1"/>
</dbReference>
<reference evidence="2" key="1">
    <citation type="journal article" date="2015" name="Nature">
        <title>Complex archaea that bridge the gap between prokaryotes and eukaryotes.</title>
        <authorList>
            <person name="Spang A."/>
            <person name="Saw J.H."/>
            <person name="Jorgensen S.L."/>
            <person name="Zaremba-Niedzwiedzka K."/>
            <person name="Martijn J."/>
            <person name="Lind A.E."/>
            <person name="van Eijk R."/>
            <person name="Schleper C."/>
            <person name="Guy L."/>
            <person name="Ettema T.J."/>
        </authorList>
    </citation>
    <scope>NUCLEOTIDE SEQUENCE</scope>
</reference>
<name>A0A0F9EQD5_9ZZZZ</name>
<feature type="domain" description="DUF551" evidence="1">
    <location>
        <begin position="2"/>
        <end position="64"/>
    </location>
</feature>
<comment type="caution">
    <text evidence="2">The sequence shown here is derived from an EMBL/GenBank/DDBJ whole genome shotgun (WGS) entry which is preliminary data.</text>
</comment>
<gene>
    <name evidence="2" type="ORF">LCGC14_2046160</name>
</gene>
<accession>A0A0F9EQD5</accession>
<dbReference type="EMBL" id="LAZR01024086">
    <property type="protein sequence ID" value="KKL76313.1"/>
    <property type="molecule type" value="Genomic_DNA"/>
</dbReference>
<dbReference type="AlphaFoldDB" id="A0A0F9EQD5"/>
<proteinExistence type="predicted"/>
<sequence length="68" mass="7862">MEWISVKDRELPRDGLEFLGLYGRQMNVKQLISFNRLHGYWQSKGEAITVVGVTHWAELPPNPPKETP</sequence>